<dbReference type="FunCoup" id="A0A165FIH8">
    <property type="interactions" value="478"/>
</dbReference>
<evidence type="ECO:0000313" key="4">
    <source>
        <dbReference type="EMBL" id="KZT09020.1"/>
    </source>
</evidence>
<feature type="region of interest" description="Disordered" evidence="2">
    <location>
        <begin position="145"/>
        <end position="166"/>
    </location>
</feature>
<feature type="domain" description="Vps72/YL1 C-terminal" evidence="3">
    <location>
        <begin position="381"/>
        <end position="410"/>
    </location>
</feature>
<dbReference type="AlphaFoldDB" id="A0A165FIH8"/>
<gene>
    <name evidence="4" type="ORF">LAESUDRAFT_647858</name>
</gene>
<name>A0A165FIH8_9APHY</name>
<accession>A0A165FIH8</accession>
<dbReference type="Pfam" id="PF05764">
    <property type="entry name" value="YL1"/>
    <property type="match status" value="1"/>
</dbReference>
<dbReference type="GO" id="GO:0005634">
    <property type="term" value="C:nucleus"/>
    <property type="evidence" value="ECO:0007669"/>
    <property type="project" value="TreeGrafter"/>
</dbReference>
<dbReference type="STRING" id="1314785.A0A165FIH8"/>
<dbReference type="Proteomes" id="UP000076871">
    <property type="component" value="Unassembled WGS sequence"/>
</dbReference>
<proteinExistence type="inferred from homology"/>
<dbReference type="InterPro" id="IPR013272">
    <property type="entry name" value="Vps72/YL1_C"/>
</dbReference>
<dbReference type="PANTHER" id="PTHR13275">
    <property type="entry name" value="YL-1 PROTEIN TRANSCRIPTION FACTOR-LIKE 1"/>
    <property type="match status" value="1"/>
</dbReference>
<comment type="similarity">
    <text evidence="1">Belongs to the VPS72/YL1 family.</text>
</comment>
<evidence type="ECO:0000259" key="3">
    <source>
        <dbReference type="SMART" id="SM00993"/>
    </source>
</evidence>
<dbReference type="RefSeq" id="XP_040766760.1">
    <property type="nucleotide sequence ID" value="XM_040904076.1"/>
</dbReference>
<feature type="compositionally biased region" description="Low complexity" evidence="2">
    <location>
        <begin position="288"/>
        <end position="320"/>
    </location>
</feature>
<keyword evidence="5" id="KW-1185">Reference proteome</keyword>
<organism evidence="4 5">
    <name type="scientific">Laetiporus sulphureus 93-53</name>
    <dbReference type="NCBI Taxonomy" id="1314785"/>
    <lineage>
        <taxon>Eukaryota</taxon>
        <taxon>Fungi</taxon>
        <taxon>Dikarya</taxon>
        <taxon>Basidiomycota</taxon>
        <taxon>Agaricomycotina</taxon>
        <taxon>Agaricomycetes</taxon>
        <taxon>Polyporales</taxon>
        <taxon>Laetiporus</taxon>
    </lineage>
</organism>
<feature type="region of interest" description="Disordered" evidence="2">
    <location>
        <begin position="279"/>
        <end position="324"/>
    </location>
</feature>
<dbReference type="InterPro" id="IPR046757">
    <property type="entry name" value="YL1_N"/>
</dbReference>
<protein>
    <recommendedName>
        <fullName evidence="3">Vps72/YL1 C-terminal domain-containing protein</fullName>
    </recommendedName>
</protein>
<sequence length="438" mass="48826">MEDSLVMRRPKRSTAGNRMEAALAEFRAEEVGMDIEGDVDFVIEKGKPYEEDAFESDFESTDEEANQEDVDYAAEKMIIHEERSVQKAARTKLDKVTAAAHARQKATFNPQNEPLASTHMNTPKANRRVSLGPAIDAETGEIVEKAKRHSQRSHTMLSTSATVSRMKDAEEKKSALPKKAKVKTRPPTQVELIARALDMEEGNTIEHRDYLSMEEEKRKKARLVRMTVQGPLLRWISKSEEVKVVVEPPPPAHSTSTALRPLAPRPSYGYAQTYPHYSNVSSDSTAGPSSYVHPSGSSSSSASAAPPSFHPSASSSAATSEKQERIETVMKNYVVHEANQSEKSSRPSWLSTMKAMFGENVNWDELRVYVSKGRPYTRPTQTCSITGRPARYRDPRTNVPFADIEAYHILTKVLAHEYVWSDALGCYVGHQEDGVLDI</sequence>
<dbReference type="EMBL" id="KV427613">
    <property type="protein sequence ID" value="KZT09020.1"/>
    <property type="molecule type" value="Genomic_DNA"/>
</dbReference>
<feature type="compositionally biased region" description="Polar residues" evidence="2">
    <location>
        <begin position="106"/>
        <end position="122"/>
    </location>
</feature>
<evidence type="ECO:0000313" key="5">
    <source>
        <dbReference type="Proteomes" id="UP000076871"/>
    </source>
</evidence>
<dbReference type="OrthoDB" id="78296at2759"/>
<dbReference type="GeneID" id="63821106"/>
<reference evidence="4 5" key="1">
    <citation type="journal article" date="2016" name="Mol. Biol. Evol.">
        <title>Comparative Genomics of Early-Diverging Mushroom-Forming Fungi Provides Insights into the Origins of Lignocellulose Decay Capabilities.</title>
        <authorList>
            <person name="Nagy L.G."/>
            <person name="Riley R."/>
            <person name="Tritt A."/>
            <person name="Adam C."/>
            <person name="Daum C."/>
            <person name="Floudas D."/>
            <person name="Sun H."/>
            <person name="Yadav J.S."/>
            <person name="Pangilinan J."/>
            <person name="Larsson K.H."/>
            <person name="Matsuura K."/>
            <person name="Barry K."/>
            <person name="Labutti K."/>
            <person name="Kuo R."/>
            <person name="Ohm R.A."/>
            <person name="Bhattacharya S.S."/>
            <person name="Shirouzu T."/>
            <person name="Yoshinaga Y."/>
            <person name="Martin F.M."/>
            <person name="Grigoriev I.V."/>
            <person name="Hibbett D.S."/>
        </authorList>
    </citation>
    <scope>NUCLEOTIDE SEQUENCE [LARGE SCALE GENOMIC DNA]</scope>
    <source>
        <strain evidence="4 5">93-53</strain>
    </source>
</reference>
<feature type="region of interest" description="Disordered" evidence="2">
    <location>
        <begin position="103"/>
        <end position="122"/>
    </location>
</feature>
<feature type="compositionally biased region" description="Polar residues" evidence="2">
    <location>
        <begin position="153"/>
        <end position="163"/>
    </location>
</feature>
<dbReference type="Pfam" id="PF08265">
    <property type="entry name" value="YL1_C"/>
    <property type="match status" value="1"/>
</dbReference>
<dbReference type="InParanoid" id="A0A165FIH8"/>
<dbReference type="PANTHER" id="PTHR13275:SF4">
    <property type="entry name" value="VACUOLAR PROTEIN SORTING-ASSOCIATED PROTEIN 72 HOMOLOG"/>
    <property type="match status" value="1"/>
</dbReference>
<evidence type="ECO:0000256" key="2">
    <source>
        <dbReference type="SAM" id="MobiDB-lite"/>
    </source>
</evidence>
<evidence type="ECO:0000256" key="1">
    <source>
        <dbReference type="ARBA" id="ARBA00006832"/>
    </source>
</evidence>
<dbReference type="SMART" id="SM00993">
    <property type="entry name" value="YL1_C"/>
    <property type="match status" value="1"/>
</dbReference>